<organism evidence="1 2">
    <name type="scientific">Sclerotinia sclerotiorum (strain ATCC 18683 / 1980 / Ss-1)</name>
    <name type="common">White mold</name>
    <name type="synonym">Whetzelinia sclerotiorum</name>
    <dbReference type="NCBI Taxonomy" id="665079"/>
    <lineage>
        <taxon>Eukaryota</taxon>
        <taxon>Fungi</taxon>
        <taxon>Dikarya</taxon>
        <taxon>Ascomycota</taxon>
        <taxon>Pezizomycotina</taxon>
        <taxon>Leotiomycetes</taxon>
        <taxon>Helotiales</taxon>
        <taxon>Sclerotiniaceae</taxon>
        <taxon>Sclerotinia</taxon>
    </lineage>
</organism>
<sequence length="68" mass="7670">MSTCPTMNYGVLHRSQLGKLPIEVSVLWQLVHERVVFGEEGVGGSDVEDLEDIMMFLQARTSMTSQRE</sequence>
<accession>A7EUT9</accession>
<protein>
    <submittedName>
        <fullName evidence="1">Uncharacterized protein</fullName>
    </submittedName>
</protein>
<reference evidence="2" key="1">
    <citation type="journal article" date="2011" name="PLoS Genet.">
        <title>Genomic analysis of the necrotrophic fungal pathogens Sclerotinia sclerotiorum and Botrytis cinerea.</title>
        <authorList>
            <person name="Amselem J."/>
            <person name="Cuomo C.A."/>
            <person name="van Kan J.A."/>
            <person name="Viaud M."/>
            <person name="Benito E.P."/>
            <person name="Couloux A."/>
            <person name="Coutinho P.M."/>
            <person name="de Vries R.P."/>
            <person name="Dyer P.S."/>
            <person name="Fillinger S."/>
            <person name="Fournier E."/>
            <person name="Gout L."/>
            <person name="Hahn M."/>
            <person name="Kohn L."/>
            <person name="Lapalu N."/>
            <person name="Plummer K.M."/>
            <person name="Pradier J.M."/>
            <person name="Quevillon E."/>
            <person name="Sharon A."/>
            <person name="Simon A."/>
            <person name="ten Have A."/>
            <person name="Tudzynski B."/>
            <person name="Tudzynski P."/>
            <person name="Wincker P."/>
            <person name="Andrew M."/>
            <person name="Anthouard V."/>
            <person name="Beever R.E."/>
            <person name="Beffa R."/>
            <person name="Benoit I."/>
            <person name="Bouzid O."/>
            <person name="Brault B."/>
            <person name="Chen Z."/>
            <person name="Choquer M."/>
            <person name="Collemare J."/>
            <person name="Cotton P."/>
            <person name="Danchin E.G."/>
            <person name="Da Silva C."/>
            <person name="Gautier A."/>
            <person name="Giraud C."/>
            <person name="Giraud T."/>
            <person name="Gonzalez C."/>
            <person name="Grossetete S."/>
            <person name="Guldener U."/>
            <person name="Henrissat B."/>
            <person name="Howlett B.J."/>
            <person name="Kodira C."/>
            <person name="Kretschmer M."/>
            <person name="Lappartient A."/>
            <person name="Leroch M."/>
            <person name="Levis C."/>
            <person name="Mauceli E."/>
            <person name="Neuveglise C."/>
            <person name="Oeser B."/>
            <person name="Pearson M."/>
            <person name="Poulain J."/>
            <person name="Poussereau N."/>
            <person name="Quesneville H."/>
            <person name="Rascle C."/>
            <person name="Schumacher J."/>
            <person name="Segurens B."/>
            <person name="Sexton A."/>
            <person name="Silva E."/>
            <person name="Sirven C."/>
            <person name="Soanes D.M."/>
            <person name="Talbot N.J."/>
            <person name="Templeton M."/>
            <person name="Yandava C."/>
            <person name="Yarden O."/>
            <person name="Zeng Q."/>
            <person name="Rollins J.A."/>
            <person name="Lebrun M.H."/>
            <person name="Dickman M."/>
        </authorList>
    </citation>
    <scope>NUCLEOTIDE SEQUENCE [LARGE SCALE GENOMIC DNA]</scope>
    <source>
        <strain evidence="2">ATCC 18683 / 1980 / Ss-1</strain>
    </source>
</reference>
<evidence type="ECO:0000313" key="1">
    <source>
        <dbReference type="EMBL" id="EDN93231.1"/>
    </source>
</evidence>
<gene>
    <name evidence="1" type="ORF">SS1G_09097</name>
</gene>
<dbReference type="RefSeq" id="XP_001590332.1">
    <property type="nucleotide sequence ID" value="XM_001590282.1"/>
</dbReference>
<name>A7EUT9_SCLS1</name>
<proteinExistence type="predicted"/>
<evidence type="ECO:0000313" key="2">
    <source>
        <dbReference type="Proteomes" id="UP000001312"/>
    </source>
</evidence>
<dbReference type="InParanoid" id="A7EUT9"/>
<keyword evidence="2" id="KW-1185">Reference proteome</keyword>
<dbReference type="KEGG" id="ssl:SS1G_09097"/>
<dbReference type="EMBL" id="CH476632">
    <property type="protein sequence ID" value="EDN93231.1"/>
    <property type="molecule type" value="Genomic_DNA"/>
</dbReference>
<dbReference type="GeneID" id="5486043"/>
<dbReference type="Proteomes" id="UP000001312">
    <property type="component" value="Unassembled WGS sequence"/>
</dbReference>
<dbReference type="AlphaFoldDB" id="A7EUT9"/>